<evidence type="ECO:0000313" key="6">
    <source>
        <dbReference type="EMBL" id="SDW29595.1"/>
    </source>
</evidence>
<feature type="transmembrane region" description="Helical" evidence="5">
    <location>
        <begin position="41"/>
        <end position="59"/>
    </location>
</feature>
<dbReference type="EMBL" id="FNMZ01000001">
    <property type="protein sequence ID" value="SDW29595.1"/>
    <property type="molecule type" value="Genomic_DNA"/>
</dbReference>
<dbReference type="PANTHER" id="PTHR11360:SF290">
    <property type="entry name" value="MONOCARBOXYLATE MFS PERMEASE"/>
    <property type="match status" value="1"/>
</dbReference>
<evidence type="ECO:0000256" key="5">
    <source>
        <dbReference type="SAM" id="Phobius"/>
    </source>
</evidence>
<dbReference type="PANTHER" id="PTHR11360">
    <property type="entry name" value="MONOCARBOXYLATE TRANSPORTER"/>
    <property type="match status" value="1"/>
</dbReference>
<feature type="transmembrane region" description="Helical" evidence="5">
    <location>
        <begin position="166"/>
        <end position="187"/>
    </location>
</feature>
<name>A0A1H2SDE6_9RHOB</name>
<feature type="transmembrane region" description="Helical" evidence="5">
    <location>
        <begin position="306"/>
        <end position="328"/>
    </location>
</feature>
<keyword evidence="2 5" id="KW-1133">Transmembrane helix</keyword>
<gene>
    <name evidence="6" type="ORF">SAMN05444336_101628</name>
</gene>
<dbReference type="InterPro" id="IPR011701">
    <property type="entry name" value="MFS"/>
</dbReference>
<dbReference type="GO" id="GO:0022857">
    <property type="term" value="F:transmembrane transporter activity"/>
    <property type="evidence" value="ECO:0007669"/>
    <property type="project" value="InterPro"/>
</dbReference>
<dbReference type="SUPFAM" id="SSF103473">
    <property type="entry name" value="MFS general substrate transporter"/>
    <property type="match status" value="1"/>
</dbReference>
<feature type="transmembrane region" description="Helical" evidence="5">
    <location>
        <begin position="280"/>
        <end position="299"/>
    </location>
</feature>
<dbReference type="RefSeq" id="WP_092679652.1">
    <property type="nucleotide sequence ID" value="NZ_FNMZ01000001.1"/>
</dbReference>
<evidence type="ECO:0000313" key="7">
    <source>
        <dbReference type="Proteomes" id="UP000199118"/>
    </source>
</evidence>
<dbReference type="InterPro" id="IPR050327">
    <property type="entry name" value="Proton-linked_MCT"/>
</dbReference>
<dbReference type="InterPro" id="IPR036259">
    <property type="entry name" value="MFS_trans_sf"/>
</dbReference>
<keyword evidence="7" id="KW-1185">Reference proteome</keyword>
<reference evidence="6 7" key="1">
    <citation type="submission" date="2016-10" db="EMBL/GenBank/DDBJ databases">
        <authorList>
            <person name="de Groot N.N."/>
        </authorList>
    </citation>
    <scope>NUCLEOTIDE SEQUENCE [LARGE SCALE GENOMIC DNA]</scope>
    <source>
        <strain evidence="6 7">DSM 17890</strain>
    </source>
</reference>
<dbReference type="Pfam" id="PF07690">
    <property type="entry name" value="MFS_1"/>
    <property type="match status" value="1"/>
</dbReference>
<feature type="transmembrane region" description="Helical" evidence="5">
    <location>
        <begin position="334"/>
        <end position="355"/>
    </location>
</feature>
<evidence type="ECO:0000256" key="1">
    <source>
        <dbReference type="ARBA" id="ARBA00022692"/>
    </source>
</evidence>
<proteinExistence type="predicted"/>
<evidence type="ECO:0000256" key="3">
    <source>
        <dbReference type="ARBA" id="ARBA00023136"/>
    </source>
</evidence>
<feature type="transmembrane region" description="Helical" evidence="5">
    <location>
        <begin position="106"/>
        <end position="125"/>
    </location>
</feature>
<evidence type="ECO:0000256" key="4">
    <source>
        <dbReference type="SAM" id="MobiDB-lite"/>
    </source>
</evidence>
<keyword evidence="3 5" id="KW-0472">Membrane</keyword>
<dbReference type="Gene3D" id="1.20.1250.20">
    <property type="entry name" value="MFS general substrate transporter like domains"/>
    <property type="match status" value="1"/>
</dbReference>
<dbReference type="Proteomes" id="UP000199118">
    <property type="component" value="Unassembled WGS sequence"/>
</dbReference>
<feature type="transmembrane region" description="Helical" evidence="5">
    <location>
        <begin position="246"/>
        <end position="268"/>
    </location>
</feature>
<feature type="transmembrane region" description="Helical" evidence="5">
    <location>
        <begin position="131"/>
        <end position="154"/>
    </location>
</feature>
<feature type="region of interest" description="Disordered" evidence="4">
    <location>
        <begin position="1"/>
        <end position="33"/>
    </location>
</feature>
<feature type="transmembrane region" description="Helical" evidence="5">
    <location>
        <begin position="193"/>
        <end position="216"/>
    </location>
</feature>
<dbReference type="AlphaFoldDB" id="A0A1H2SDE6"/>
<organism evidence="6 7">
    <name type="scientific">Albimonas donghaensis</name>
    <dbReference type="NCBI Taxonomy" id="356660"/>
    <lineage>
        <taxon>Bacteria</taxon>
        <taxon>Pseudomonadati</taxon>
        <taxon>Pseudomonadota</taxon>
        <taxon>Alphaproteobacteria</taxon>
        <taxon>Rhodobacterales</taxon>
        <taxon>Paracoccaceae</taxon>
        <taxon>Albimonas</taxon>
    </lineage>
</organism>
<feature type="transmembrane region" description="Helical" evidence="5">
    <location>
        <begin position="367"/>
        <end position="388"/>
    </location>
</feature>
<accession>A0A1H2SDE6</accession>
<sequence>MTGSPPAAGPSPIPSANPSPNPASAPASGPPSGRPPRFRSVMLLAFGQVAGWSALFYTFPAQLARYEDAFAGQGPSPALGLSLCLAATALCAPTSGAWIDRGRAPWMMPAGALVGAAALAMLSRVENLWSFFALWALVGAASSFCLYEPCFALLTRARGMGARKAITAVTLVAGFATLVAFPTVSALDAAFGWRGATLGMAALAGLVSAPLLAFGARMAEAEAPPRPPGPRRRGPSFRAALRRPGAARVAVAFGGASICHGLIASNVLPLMTELGAAESVAIAAASAMGPMQVVSRIALTLAPSRWPAAALSCVTLSMMALAATALIFVAAGPWAAAGFVFLQGGAVGAMTILRPTTLVEAAGTEDFGAVSGAVAMVLMLGMAVAPALGAGLRALAGPEITLLAAACLPALGATLLVPLFRRK</sequence>
<protein>
    <submittedName>
        <fullName evidence="6">Major Facilitator Superfamily protein</fullName>
    </submittedName>
</protein>
<keyword evidence="1 5" id="KW-0812">Transmembrane</keyword>
<evidence type="ECO:0000256" key="2">
    <source>
        <dbReference type="ARBA" id="ARBA00022989"/>
    </source>
</evidence>
<feature type="transmembrane region" description="Helical" evidence="5">
    <location>
        <begin position="400"/>
        <end position="420"/>
    </location>
</feature>
<feature type="compositionally biased region" description="Pro residues" evidence="4">
    <location>
        <begin position="7"/>
        <end position="33"/>
    </location>
</feature>
<dbReference type="OrthoDB" id="7200137at2"/>
<feature type="transmembrane region" description="Helical" evidence="5">
    <location>
        <begin position="79"/>
        <end position="99"/>
    </location>
</feature>